<dbReference type="SUPFAM" id="SSF51735">
    <property type="entry name" value="NAD(P)-binding Rossmann-fold domains"/>
    <property type="match status" value="1"/>
</dbReference>
<name>A0ABX2PKD3_9RHOB</name>
<evidence type="ECO:0000259" key="2">
    <source>
        <dbReference type="Pfam" id="PF03807"/>
    </source>
</evidence>
<dbReference type="PANTHER" id="PTHR11645:SF13">
    <property type="entry name" value="PYRROLINE-5-CARBOXYLATE REDUCTASE CATALYTIC N-TERMINAL DOMAIN-CONTAINING PROTEIN"/>
    <property type="match status" value="1"/>
</dbReference>
<dbReference type="PANTHER" id="PTHR11645">
    <property type="entry name" value="PYRROLINE-5-CARBOXYLATE REDUCTASE"/>
    <property type="match status" value="1"/>
</dbReference>
<comment type="similarity">
    <text evidence="1">Belongs to the pyrroline-5-carboxylate reductase family.</text>
</comment>
<dbReference type="Pfam" id="PF03807">
    <property type="entry name" value="F420_oxidored"/>
    <property type="match status" value="1"/>
</dbReference>
<dbReference type="EMBL" id="JABCJD010000009">
    <property type="protein sequence ID" value="NVO28954.1"/>
    <property type="molecule type" value="Genomic_DNA"/>
</dbReference>
<sequence>MRVGILGLGTIATAVVEGIAQDGHQITVSERSAANAARLAAEHGVTVAPNQAVVDASDVLIVALTDDVYEAALGGLTFREGQQVISLMGGPSIAAVQALVGPAIVSAKVLPFPSIAQGGSQVMACGEMALVSELLGARNSIFQIGSEEELHHWICAQAVLSPAVLMVREAAAWLAEQGAEPVESERFLRELVGSSLLASPCDATLRALDTPGGYNQRLRQHMVETGMTSGLLAGLVKLQQG</sequence>
<keyword evidence="4" id="KW-1185">Reference proteome</keyword>
<evidence type="ECO:0000313" key="4">
    <source>
        <dbReference type="Proteomes" id="UP000523601"/>
    </source>
</evidence>
<evidence type="ECO:0000256" key="1">
    <source>
        <dbReference type="ARBA" id="ARBA00005525"/>
    </source>
</evidence>
<comment type="caution">
    <text evidence="3">The sequence shown here is derived from an EMBL/GenBank/DDBJ whole genome shotgun (WGS) entry which is preliminary data.</text>
</comment>
<accession>A0ABX2PKD3</accession>
<dbReference type="InterPro" id="IPR028939">
    <property type="entry name" value="P5C_Rdtase_cat_N"/>
</dbReference>
<reference evidence="3 4" key="1">
    <citation type="submission" date="2020-04" db="EMBL/GenBank/DDBJ databases">
        <title>Donghicola sp., a member of the Rhodobacteraceae family isolated from mangrove forest in Thailand.</title>
        <authorList>
            <person name="Charoenyingcharoen P."/>
            <person name="Yukphan P."/>
        </authorList>
    </citation>
    <scope>NUCLEOTIDE SEQUENCE [LARGE SCALE GENOMIC DNA]</scope>
    <source>
        <strain evidence="3 4">C2-DW-16</strain>
    </source>
</reference>
<dbReference type="InterPro" id="IPR036291">
    <property type="entry name" value="NAD(P)-bd_dom_sf"/>
</dbReference>
<dbReference type="RefSeq" id="WP_176855639.1">
    <property type="nucleotide sequence ID" value="NZ_JABCJD010000009.1"/>
</dbReference>
<organism evidence="3 4">
    <name type="scientific">Donghicola mangrovi</name>
    <dbReference type="NCBI Taxonomy" id="2729614"/>
    <lineage>
        <taxon>Bacteria</taxon>
        <taxon>Pseudomonadati</taxon>
        <taxon>Pseudomonadota</taxon>
        <taxon>Alphaproteobacteria</taxon>
        <taxon>Rhodobacterales</taxon>
        <taxon>Roseobacteraceae</taxon>
        <taxon>Donghicola</taxon>
    </lineage>
</organism>
<proteinExistence type="inferred from homology"/>
<dbReference type="Proteomes" id="UP000523601">
    <property type="component" value="Unassembled WGS sequence"/>
</dbReference>
<dbReference type="Gene3D" id="3.40.50.720">
    <property type="entry name" value="NAD(P)-binding Rossmann-like Domain"/>
    <property type="match status" value="1"/>
</dbReference>
<protein>
    <submittedName>
        <fullName evidence="3">NAD(P)-binding domain-containing protein</fullName>
    </submittedName>
</protein>
<gene>
    <name evidence="3" type="ORF">HJ526_16100</name>
</gene>
<feature type="domain" description="Pyrroline-5-carboxylate reductase catalytic N-terminal" evidence="2">
    <location>
        <begin position="2"/>
        <end position="88"/>
    </location>
</feature>
<evidence type="ECO:0000313" key="3">
    <source>
        <dbReference type="EMBL" id="NVO28954.1"/>
    </source>
</evidence>